<evidence type="ECO:0000313" key="2">
    <source>
        <dbReference type="Proteomes" id="UP000180036"/>
    </source>
</evidence>
<dbReference type="Proteomes" id="UP000180036">
    <property type="component" value="Unassembled WGS sequence"/>
</dbReference>
<reference evidence="1 2" key="1">
    <citation type="submission" date="2016-10" db="EMBL/GenBank/DDBJ databases">
        <authorList>
            <person name="Marach S."/>
            <person name="Prathuangwong S."/>
            <person name="Takikawa Y."/>
            <person name="Dohra H."/>
        </authorList>
    </citation>
    <scope>NUCLEOTIDE SEQUENCE [LARGE SCALE GENOMIC DNA]</scope>
    <source>
        <strain evidence="1 2">K2</strain>
    </source>
</reference>
<dbReference type="EMBL" id="MOEA01000001">
    <property type="protein sequence ID" value="OIK22667.1"/>
    <property type="molecule type" value="Genomic_DNA"/>
</dbReference>
<comment type="caution">
    <text evidence="1">The sequence shown here is derived from an EMBL/GenBank/DDBJ whole genome shotgun (WGS) entry which is preliminary data.</text>
</comment>
<sequence>MDSKDYFKAAIKSYCKRQNMSPQKSRFTKHDGVVTISVKNHFENGIDIDCFKILDLIYSILGPRKIEFSQTTFLFADTNRVDRVTVSIKERDYNTLNTLF</sequence>
<proteinExistence type="predicted"/>
<protein>
    <submittedName>
        <fullName evidence="1">Uncharacterized protein</fullName>
    </submittedName>
</protein>
<accession>A0AAP7NB57</accession>
<name>A0AAP7NB57_BACAM</name>
<gene>
    <name evidence="1" type="ORF">BKP66_03580</name>
</gene>
<dbReference type="RefSeq" id="WP_071347039.1">
    <property type="nucleotide sequence ID" value="NZ_MOEA01000001.1"/>
</dbReference>
<evidence type="ECO:0000313" key="1">
    <source>
        <dbReference type="EMBL" id="OIK22667.1"/>
    </source>
</evidence>
<dbReference type="AlphaFoldDB" id="A0AAP7NB57"/>
<organism evidence="1 2">
    <name type="scientific">Bacillus amyloliquefaciens</name>
    <name type="common">Bacillus velezensis</name>
    <dbReference type="NCBI Taxonomy" id="1390"/>
    <lineage>
        <taxon>Bacteria</taxon>
        <taxon>Bacillati</taxon>
        <taxon>Bacillota</taxon>
        <taxon>Bacilli</taxon>
        <taxon>Bacillales</taxon>
        <taxon>Bacillaceae</taxon>
        <taxon>Bacillus</taxon>
        <taxon>Bacillus amyloliquefaciens group</taxon>
    </lineage>
</organism>